<sequence>MSSTSSASGGGFPALVQAYKSNSETEAQSVVSQSADQSFGSQTLSQLDQSVQAAFEPGTALVQTKFLHSCPDHLVYTNGHIEPVTDSMGRAWLFKNKEAFLANRVLHSLDGRSVLISDEDYKAVRELVSAAIANTGEEASGTIQDYSKALESLEEARERQLRTGMIVPGTTVSLFLDDSVVAPFTTVEGGRLRSRLQNSAQIYRNAREIEDRCFDPNALPLAGVHLQSCAYNDDEDSARFRRTEHHLLDLWRDDVLLTSVATGRALTADETLSLIPLSLYKDFIHHQSKPMTHFSESRITRKKPSSYIAWDDPEWKNWLQEVVTMCSQKQRNLTMSELPTSGHGSLFSAVRDIRAGKGKDFMRSRYGEGSEPLTIQKYFEGISPLQRFMAVNGRLALSNLTDDEVMSRLPPRAYYQWKEIEAGREGFSIKKIIHGYHSRSQGHAAAGTNSADNSAAQ</sequence>
<dbReference type="RefSeq" id="XP_066614902.1">
    <property type="nucleotide sequence ID" value="XM_066757433.1"/>
</dbReference>
<comment type="caution">
    <text evidence="1">The sequence shown here is derived from an EMBL/GenBank/DDBJ whole genome shotgun (WGS) entry which is preliminary data.</text>
</comment>
<name>A0ABR3BUW5_9TREE</name>
<organism evidence="1 2">
    <name type="scientific">Cryptococcus tetragattii IND107</name>
    <dbReference type="NCBI Taxonomy" id="1296105"/>
    <lineage>
        <taxon>Eukaryota</taxon>
        <taxon>Fungi</taxon>
        <taxon>Dikarya</taxon>
        <taxon>Basidiomycota</taxon>
        <taxon>Agaricomycotina</taxon>
        <taxon>Tremellomycetes</taxon>
        <taxon>Tremellales</taxon>
        <taxon>Cryptococcaceae</taxon>
        <taxon>Cryptococcus</taxon>
        <taxon>Cryptococcus gattii species complex</taxon>
    </lineage>
</organism>
<reference evidence="2" key="1">
    <citation type="submission" date="2015-01" db="EMBL/GenBank/DDBJ databases">
        <title>The Genome Sequence of Cryptococcus gattii MMRL2647.</title>
        <authorList>
            <consortium name="The Broad Institute Genomics Platform"/>
            <person name="Cuomo C."/>
            <person name="Litvintseva A."/>
            <person name="Chen Y."/>
            <person name="Heitman J."/>
            <person name="Sun S."/>
            <person name="Springer D."/>
            <person name="Dromer F."/>
            <person name="Young S."/>
            <person name="Zeng Q."/>
            <person name="Gargeya S."/>
            <person name="Abouelleil A."/>
            <person name="Alvarado L."/>
            <person name="Chapman S.B."/>
            <person name="Gainer-Dewar J."/>
            <person name="Goldberg J."/>
            <person name="Griggs A."/>
            <person name="Gujja S."/>
            <person name="Hansen M."/>
            <person name="Howarth C."/>
            <person name="Imamovic A."/>
            <person name="Larimer J."/>
            <person name="Murphy C."/>
            <person name="Naylor J."/>
            <person name="Pearson M."/>
            <person name="Priest M."/>
            <person name="Roberts A."/>
            <person name="Saif S."/>
            <person name="Shea T."/>
            <person name="Sykes S."/>
            <person name="Wortman J."/>
            <person name="Nusbaum C."/>
            <person name="Birren B."/>
        </authorList>
    </citation>
    <scope>NUCLEOTIDE SEQUENCE [LARGE SCALE GENOMIC DNA]</scope>
    <source>
        <strain evidence="2">IND107</strain>
    </source>
</reference>
<dbReference type="GeneID" id="91989754"/>
<accession>A0ABR3BUW5</accession>
<gene>
    <name evidence="1" type="ORF">I308_102898</name>
</gene>
<dbReference type="EMBL" id="ATAM02000004">
    <property type="protein sequence ID" value="KAL0250715.1"/>
    <property type="molecule type" value="Genomic_DNA"/>
</dbReference>
<dbReference type="Proteomes" id="UP000054399">
    <property type="component" value="Unassembled WGS sequence"/>
</dbReference>
<reference evidence="1 2" key="2">
    <citation type="submission" date="2024-01" db="EMBL/GenBank/DDBJ databases">
        <title>Comparative genomics of Cryptococcus and Kwoniella reveals pathogenesis evolution and contrasting modes of karyotype evolution via chromosome fusion or intercentromeric recombination.</title>
        <authorList>
            <person name="Coelho M.A."/>
            <person name="David-Palma M."/>
            <person name="Shea T."/>
            <person name="Bowers K."/>
            <person name="Mcginley-Smith S."/>
            <person name="Mohammad A.W."/>
            <person name="Gnirke A."/>
            <person name="Yurkov A.M."/>
            <person name="Nowrousian M."/>
            <person name="Sun S."/>
            <person name="Cuomo C.A."/>
            <person name="Heitman J."/>
        </authorList>
    </citation>
    <scope>NUCLEOTIDE SEQUENCE [LARGE SCALE GENOMIC DNA]</scope>
    <source>
        <strain evidence="1 2">IND107</strain>
    </source>
</reference>
<evidence type="ECO:0000313" key="1">
    <source>
        <dbReference type="EMBL" id="KAL0250715.1"/>
    </source>
</evidence>
<evidence type="ECO:0000313" key="2">
    <source>
        <dbReference type="Proteomes" id="UP000054399"/>
    </source>
</evidence>
<keyword evidence="2" id="KW-1185">Reference proteome</keyword>
<proteinExistence type="predicted"/>
<protein>
    <submittedName>
        <fullName evidence="1">Uncharacterized protein</fullName>
    </submittedName>
</protein>